<feature type="domain" description="HTH lacI-type" evidence="4">
    <location>
        <begin position="5"/>
        <end position="59"/>
    </location>
</feature>
<dbReference type="RefSeq" id="WP_035730505.1">
    <property type="nucleotide sequence ID" value="NZ_CP043043.1"/>
</dbReference>
<keyword evidence="1" id="KW-0805">Transcription regulation</keyword>
<dbReference type="Proteomes" id="UP000323560">
    <property type="component" value="Chromosome"/>
</dbReference>
<dbReference type="Pfam" id="PF00356">
    <property type="entry name" value="LacI"/>
    <property type="match status" value="1"/>
</dbReference>
<dbReference type="PANTHER" id="PTHR30146">
    <property type="entry name" value="LACI-RELATED TRANSCRIPTIONAL REPRESSOR"/>
    <property type="match status" value="1"/>
</dbReference>
<dbReference type="SUPFAM" id="SSF53822">
    <property type="entry name" value="Periplasmic binding protein-like I"/>
    <property type="match status" value="1"/>
</dbReference>
<proteinExistence type="predicted"/>
<keyword evidence="3" id="KW-0804">Transcription</keyword>
<dbReference type="GO" id="GO:0003700">
    <property type="term" value="F:DNA-binding transcription factor activity"/>
    <property type="evidence" value="ECO:0007669"/>
    <property type="project" value="TreeGrafter"/>
</dbReference>
<evidence type="ECO:0000256" key="2">
    <source>
        <dbReference type="ARBA" id="ARBA00023125"/>
    </source>
</evidence>
<sequence length="337" mass="36082">MIRRATLADVARKTGLNASTVSRALSRPERVNDETRRRVEQVAAELGYSPNIMARNLSRGVINTILVMAPNFADQALLPVFTDVLLGICNEAEAQGFNVMIQHHSASTIPPEDVVKVLNGGMISGVILMATDHWKAVPEIGSGTQPPPIVSIMVDMTHLGLTSVVAQEAEGFSEMVDYLVRRGYMSFAYVSGPKGATHEKIRCRSVMTQLTTHGLGDRLIRLEGGPFDMASGARAAKAYLALHERPRAVICSSDALAVGFMHGIIAAGLSVPEDVAIVGYDGLDYSAFVTPTLTTMSQPSTEIGRSAMRSLADLILGQASTAQLIALRPKLLVRDSA</sequence>
<dbReference type="InterPro" id="IPR000843">
    <property type="entry name" value="HTH_LacI"/>
</dbReference>
<evidence type="ECO:0000259" key="4">
    <source>
        <dbReference type="PROSITE" id="PS50932"/>
    </source>
</evidence>
<dbReference type="Gene3D" id="1.10.260.40">
    <property type="entry name" value="lambda repressor-like DNA-binding domains"/>
    <property type="match status" value="1"/>
</dbReference>
<organism evidence="5 6">
    <name type="scientific">Gluconobacter thailandicus</name>
    <dbReference type="NCBI Taxonomy" id="257438"/>
    <lineage>
        <taxon>Bacteria</taxon>
        <taxon>Pseudomonadati</taxon>
        <taxon>Pseudomonadota</taxon>
        <taxon>Alphaproteobacteria</taxon>
        <taxon>Acetobacterales</taxon>
        <taxon>Acetobacteraceae</taxon>
        <taxon>Gluconobacter</taxon>
    </lineage>
</organism>
<accession>A0AAJ0QS67</accession>
<dbReference type="SMART" id="SM00354">
    <property type="entry name" value="HTH_LACI"/>
    <property type="match status" value="1"/>
</dbReference>
<evidence type="ECO:0000313" key="5">
    <source>
        <dbReference type="EMBL" id="QEH96936.1"/>
    </source>
</evidence>
<dbReference type="InterPro" id="IPR046335">
    <property type="entry name" value="LacI/GalR-like_sensor"/>
</dbReference>
<dbReference type="CDD" id="cd01392">
    <property type="entry name" value="HTH_LacI"/>
    <property type="match status" value="1"/>
</dbReference>
<evidence type="ECO:0000256" key="1">
    <source>
        <dbReference type="ARBA" id="ARBA00023015"/>
    </source>
</evidence>
<dbReference type="InterPro" id="IPR028082">
    <property type="entry name" value="Peripla_BP_I"/>
</dbReference>
<evidence type="ECO:0000256" key="3">
    <source>
        <dbReference type="ARBA" id="ARBA00023163"/>
    </source>
</evidence>
<dbReference type="SUPFAM" id="SSF47413">
    <property type="entry name" value="lambda repressor-like DNA-binding domains"/>
    <property type="match status" value="1"/>
</dbReference>
<protein>
    <submittedName>
        <fullName evidence="5">LacI family transcriptional regulator</fullName>
    </submittedName>
</protein>
<dbReference type="Pfam" id="PF13377">
    <property type="entry name" value="Peripla_BP_3"/>
    <property type="match status" value="1"/>
</dbReference>
<dbReference type="EMBL" id="CP043043">
    <property type="protein sequence ID" value="QEH96936.1"/>
    <property type="molecule type" value="Genomic_DNA"/>
</dbReference>
<dbReference type="KEGG" id="gti:FXF46_12140"/>
<dbReference type="AlphaFoldDB" id="A0AAJ0QS67"/>
<dbReference type="InterPro" id="IPR010982">
    <property type="entry name" value="Lambda_DNA-bd_dom_sf"/>
</dbReference>
<dbReference type="GO" id="GO:0000976">
    <property type="term" value="F:transcription cis-regulatory region binding"/>
    <property type="evidence" value="ECO:0007669"/>
    <property type="project" value="TreeGrafter"/>
</dbReference>
<evidence type="ECO:0000313" key="6">
    <source>
        <dbReference type="Proteomes" id="UP000323560"/>
    </source>
</evidence>
<dbReference type="Gene3D" id="3.40.50.2300">
    <property type="match status" value="2"/>
</dbReference>
<dbReference type="PROSITE" id="PS50932">
    <property type="entry name" value="HTH_LACI_2"/>
    <property type="match status" value="1"/>
</dbReference>
<name>A0AAJ0QS67_GLUTH</name>
<gene>
    <name evidence="5" type="ORF">FXF46_12140</name>
</gene>
<reference evidence="5 6" key="1">
    <citation type="submission" date="2019-08" db="EMBL/GenBank/DDBJ databases">
        <title>Gluconobacter frateurii HD924 genome.</title>
        <authorList>
            <person name="Liu Y."/>
            <person name="Zhang P."/>
        </authorList>
    </citation>
    <scope>NUCLEOTIDE SEQUENCE [LARGE SCALE GENOMIC DNA]</scope>
    <source>
        <strain evidence="5 6">HD924</strain>
    </source>
</reference>
<keyword evidence="2" id="KW-0238">DNA-binding</keyword>
<dbReference type="PANTHER" id="PTHR30146:SF138">
    <property type="entry name" value="TRANSCRIPTIONAL REGULATORY PROTEIN"/>
    <property type="match status" value="1"/>
</dbReference>